<reference evidence="3" key="1">
    <citation type="journal article" date="2023" name="Commun. Biol.">
        <title>Genome analysis of Parmales, the sister group of diatoms, reveals the evolutionary specialization of diatoms from phago-mixotrophs to photoautotrophs.</title>
        <authorList>
            <person name="Ban H."/>
            <person name="Sato S."/>
            <person name="Yoshikawa S."/>
            <person name="Yamada K."/>
            <person name="Nakamura Y."/>
            <person name="Ichinomiya M."/>
            <person name="Sato N."/>
            <person name="Blanc-Mathieu R."/>
            <person name="Endo H."/>
            <person name="Kuwata A."/>
            <person name="Ogata H."/>
        </authorList>
    </citation>
    <scope>NUCLEOTIDE SEQUENCE [LARGE SCALE GENOMIC DNA]</scope>
    <source>
        <strain evidence="3">NIES 3701</strain>
    </source>
</reference>
<gene>
    <name evidence="2" type="ORF">TrST_g11232</name>
</gene>
<dbReference type="NCBIfam" id="TIGR02167">
    <property type="entry name" value="Liste_lipo_26"/>
    <property type="match status" value="2"/>
</dbReference>
<evidence type="ECO:0000256" key="1">
    <source>
        <dbReference type="SAM" id="MobiDB-lite"/>
    </source>
</evidence>
<proteinExistence type="predicted"/>
<comment type="caution">
    <text evidence="2">The sequence shown here is derived from an EMBL/GenBank/DDBJ whole genome shotgun (WGS) entry which is preliminary data.</text>
</comment>
<dbReference type="Proteomes" id="UP001165085">
    <property type="component" value="Unassembled WGS sequence"/>
</dbReference>
<name>A0A9W7B580_9STRA</name>
<evidence type="ECO:0000313" key="3">
    <source>
        <dbReference type="Proteomes" id="UP001165085"/>
    </source>
</evidence>
<evidence type="ECO:0000313" key="2">
    <source>
        <dbReference type="EMBL" id="GMH84087.1"/>
    </source>
</evidence>
<dbReference type="EMBL" id="BRXY01000289">
    <property type="protein sequence ID" value="GMH84087.1"/>
    <property type="molecule type" value="Genomic_DNA"/>
</dbReference>
<feature type="compositionally biased region" description="Basic and acidic residues" evidence="1">
    <location>
        <begin position="459"/>
        <end position="492"/>
    </location>
</feature>
<accession>A0A9W7B580</accession>
<dbReference type="AlphaFoldDB" id="A0A9W7B580"/>
<dbReference type="InterPro" id="IPR005046">
    <property type="entry name" value="DUF285"/>
</dbReference>
<feature type="region of interest" description="Disordered" evidence="1">
    <location>
        <begin position="457"/>
        <end position="492"/>
    </location>
</feature>
<dbReference type="Pfam" id="PF03382">
    <property type="entry name" value="DUF285"/>
    <property type="match status" value="1"/>
</dbReference>
<feature type="region of interest" description="Disordered" evidence="1">
    <location>
        <begin position="357"/>
        <end position="381"/>
    </location>
</feature>
<dbReference type="InterPro" id="IPR011889">
    <property type="entry name" value="Liste_lipo_26"/>
</dbReference>
<feature type="compositionally biased region" description="Pro residues" evidence="1">
    <location>
        <begin position="1"/>
        <end position="16"/>
    </location>
</feature>
<keyword evidence="3" id="KW-1185">Reference proteome</keyword>
<feature type="region of interest" description="Disordered" evidence="1">
    <location>
        <begin position="1"/>
        <end position="27"/>
    </location>
</feature>
<protein>
    <submittedName>
        <fullName evidence="2">Uncharacterized protein</fullName>
    </submittedName>
</protein>
<organism evidence="2 3">
    <name type="scientific">Triparma strigata</name>
    <dbReference type="NCBI Taxonomy" id="1606541"/>
    <lineage>
        <taxon>Eukaryota</taxon>
        <taxon>Sar</taxon>
        <taxon>Stramenopiles</taxon>
        <taxon>Ochrophyta</taxon>
        <taxon>Bolidophyceae</taxon>
        <taxon>Parmales</taxon>
        <taxon>Triparmaceae</taxon>
        <taxon>Triparma</taxon>
    </lineage>
</organism>
<dbReference type="OrthoDB" id="198852at2759"/>
<sequence>MAPPPGPPPPLPPPPGSSISPRARANTVDVKAETGKISSAFEKTFYKFFKEFCSIRLKARKTPDDKARLKELFTTLKTEATKATDQLQPTIQKCMEFYRTAGGPGYFQLDPEFIVPMLLKRKQLCDEDITDPSEKAEYLIGLGEDTQEKFQAPLKRLVADFNDPNASFERMYKRYLFKMPPPSIKNLPWRNPTFVLEPGNSNRVVRERFGPLKDEKRGRAKIKQGSELTDINRVTLEFEDPKILEFAFRCIVASNFVIVCVKNKLNETNQPPCIHLNVAVMSGQSGYEHDWICEIQLYLRSILRIKTTSHIFYNVARAENEFAIKDVQDKNEVIVPIQRPKMTDLAMLSNSFRELQDRPQGAPQAPVRGGPKFNTSVPVPPSEETKVIETALVEAKKKKDLPLMKSLKAKLALSKQTDSAIAATSAKAEDLQQQVEEAWDGDDDDLIERLQGLLEEAEAEKAAAEKPRLEERRRKEEEERRRKEEERRRKEVERRRKEEVVRKFGKRTDSDIKAAAKEWCTSSSAAEAKYGDIRFWDTSEVTSMNDLFCAHSDGVGVELGKRFNADISRWDVSNVTTMDCMFFECSSFNSDLSSWNVGKVTSMKGMFYLASSFNSDLSSWNVGKVTDMSWMFKDASSFNKDTVKNWNLSGKNTGNMFK</sequence>